<evidence type="ECO:0000256" key="6">
    <source>
        <dbReference type="ARBA" id="ARBA00022679"/>
    </source>
</evidence>
<feature type="transmembrane region" description="Helical" evidence="14">
    <location>
        <begin position="9"/>
        <end position="28"/>
    </location>
</feature>
<dbReference type="Pfam" id="PF16192">
    <property type="entry name" value="PMT_4TMC"/>
    <property type="match status" value="1"/>
</dbReference>
<feature type="transmembrane region" description="Helical" evidence="14">
    <location>
        <begin position="235"/>
        <end position="256"/>
    </location>
</feature>
<feature type="transmembrane region" description="Helical" evidence="14">
    <location>
        <begin position="615"/>
        <end position="637"/>
    </location>
</feature>
<evidence type="ECO:0000256" key="3">
    <source>
        <dbReference type="ARBA" id="ARBA00007222"/>
    </source>
</evidence>
<keyword evidence="17" id="KW-1185">Reference proteome</keyword>
<evidence type="ECO:0000259" key="15">
    <source>
        <dbReference type="PROSITE" id="PS50919"/>
    </source>
</evidence>
<comment type="subcellular location">
    <subcellularLocation>
        <location evidence="1 14">Endoplasmic reticulum membrane</location>
        <topology evidence="1 14">Multi-pass membrane protein</topology>
    </subcellularLocation>
</comment>
<dbReference type="STRING" id="1754191.A0A1Y1V5P8"/>
<dbReference type="Gene3D" id="2.80.10.50">
    <property type="match status" value="1"/>
</dbReference>
<evidence type="ECO:0000256" key="13">
    <source>
        <dbReference type="ARBA" id="ARBA00045102"/>
    </source>
</evidence>
<evidence type="ECO:0000256" key="11">
    <source>
        <dbReference type="ARBA" id="ARBA00023136"/>
    </source>
</evidence>
<evidence type="ECO:0000256" key="8">
    <source>
        <dbReference type="ARBA" id="ARBA00022737"/>
    </source>
</evidence>
<organism evidence="16 17">
    <name type="scientific">Piromyces finnis</name>
    <dbReference type="NCBI Taxonomy" id="1754191"/>
    <lineage>
        <taxon>Eukaryota</taxon>
        <taxon>Fungi</taxon>
        <taxon>Fungi incertae sedis</taxon>
        <taxon>Chytridiomycota</taxon>
        <taxon>Chytridiomycota incertae sedis</taxon>
        <taxon>Neocallimastigomycetes</taxon>
        <taxon>Neocallimastigales</taxon>
        <taxon>Neocallimastigaceae</taxon>
        <taxon>Piromyces</taxon>
    </lineage>
</organism>
<evidence type="ECO:0000256" key="1">
    <source>
        <dbReference type="ARBA" id="ARBA00004477"/>
    </source>
</evidence>
<dbReference type="EC" id="2.4.1.109" evidence="4 14"/>
<comment type="pathway">
    <text evidence="2 14">Protein modification; protein glycosylation.</text>
</comment>
<gene>
    <name evidence="16" type="ORF">BCR36DRAFT_355346</name>
</gene>
<feature type="transmembrane region" description="Helical" evidence="14">
    <location>
        <begin position="589"/>
        <end position="609"/>
    </location>
</feature>
<keyword evidence="9 14" id="KW-0256">Endoplasmic reticulum</keyword>
<dbReference type="GO" id="GO:0004169">
    <property type="term" value="F:dolichyl-phosphate-mannose-protein mannosyltransferase activity"/>
    <property type="evidence" value="ECO:0007669"/>
    <property type="project" value="UniProtKB-UniRule"/>
</dbReference>
<dbReference type="PROSITE" id="PS50919">
    <property type="entry name" value="MIR"/>
    <property type="match status" value="1"/>
</dbReference>
<evidence type="ECO:0000256" key="14">
    <source>
        <dbReference type="RuleBase" id="RU367007"/>
    </source>
</evidence>
<feature type="transmembrane region" description="Helical" evidence="14">
    <location>
        <begin position="559"/>
        <end position="577"/>
    </location>
</feature>
<feature type="transmembrane region" description="Helical" evidence="14">
    <location>
        <begin position="181"/>
        <end position="200"/>
    </location>
</feature>
<dbReference type="InterPro" id="IPR016093">
    <property type="entry name" value="MIR_motif"/>
</dbReference>
<feature type="transmembrane region" description="Helical" evidence="14">
    <location>
        <begin position="206"/>
        <end position="223"/>
    </location>
</feature>
<reference evidence="16 17" key="1">
    <citation type="submission" date="2016-08" db="EMBL/GenBank/DDBJ databases">
        <title>Genomes of anaerobic fungi encode conserved fungal cellulosomes for biomass hydrolysis.</title>
        <authorList>
            <consortium name="DOE Joint Genome Institute"/>
            <person name="Haitjema C.H."/>
            <person name="Gilmore S.P."/>
            <person name="Henske J.K."/>
            <person name="Solomon K.V."/>
            <person name="De Groot R."/>
            <person name="Kuo A."/>
            <person name="Mondo S.J."/>
            <person name="Salamov A.A."/>
            <person name="Labutti K."/>
            <person name="Zhao Z."/>
            <person name="Chiniquy J."/>
            <person name="Barry K."/>
            <person name="Brewer H.M."/>
            <person name="Purvine S.O."/>
            <person name="Wright A.T."/>
            <person name="Boxma B."/>
            <person name="Van Alen T."/>
            <person name="Hackstein J.H."/>
            <person name="Baker S.E."/>
            <person name="Grigoriev I.V."/>
            <person name="O'Malley M.A."/>
        </authorList>
    </citation>
    <scope>NUCLEOTIDE SEQUENCE [LARGE SCALE GENOMIC DNA]</scope>
    <source>
        <strain evidence="17">finn</strain>
    </source>
</reference>
<evidence type="ECO:0000256" key="9">
    <source>
        <dbReference type="ARBA" id="ARBA00022824"/>
    </source>
</evidence>
<keyword evidence="7 14" id="KW-0812">Transmembrane</keyword>
<comment type="catalytic activity">
    <reaction evidence="13 14">
        <text>a di-trans,poly-cis-dolichyl beta-D-mannosyl phosphate + L-seryl-[protein] = 3-O-(alpha-D-mannosyl)-L-seryl-[protein] + a di-trans,poly-cis-dolichyl phosphate + H(+)</text>
        <dbReference type="Rhea" id="RHEA:17377"/>
        <dbReference type="Rhea" id="RHEA-COMP:9863"/>
        <dbReference type="Rhea" id="RHEA-COMP:13546"/>
        <dbReference type="Rhea" id="RHEA-COMP:19498"/>
        <dbReference type="Rhea" id="RHEA-COMP:19501"/>
        <dbReference type="ChEBI" id="CHEBI:15378"/>
        <dbReference type="ChEBI" id="CHEBI:29999"/>
        <dbReference type="ChEBI" id="CHEBI:57683"/>
        <dbReference type="ChEBI" id="CHEBI:58211"/>
        <dbReference type="ChEBI" id="CHEBI:137321"/>
        <dbReference type="EC" id="2.4.1.109"/>
    </reaction>
</comment>
<dbReference type="EMBL" id="MCFH01000029">
    <property type="protein sequence ID" value="ORX47888.1"/>
    <property type="molecule type" value="Genomic_DNA"/>
</dbReference>
<dbReference type="GO" id="GO:0005789">
    <property type="term" value="C:endoplasmic reticulum membrane"/>
    <property type="evidence" value="ECO:0007669"/>
    <property type="project" value="UniProtKB-SubCell"/>
</dbReference>
<feature type="transmembrane region" description="Helical" evidence="14">
    <location>
        <begin position="98"/>
        <end position="116"/>
    </location>
</feature>
<dbReference type="PANTHER" id="PTHR10050">
    <property type="entry name" value="DOLICHYL-PHOSPHATE-MANNOSE--PROTEIN MANNOSYLTRANSFERASE"/>
    <property type="match status" value="1"/>
</dbReference>
<keyword evidence="11 14" id="KW-0472">Membrane</keyword>
<evidence type="ECO:0000256" key="5">
    <source>
        <dbReference type="ARBA" id="ARBA00022676"/>
    </source>
</evidence>
<evidence type="ECO:0000256" key="10">
    <source>
        <dbReference type="ARBA" id="ARBA00022989"/>
    </source>
</evidence>
<comment type="function">
    <text evidence="14">Transfers mannose from Dol-P-mannose to Ser or Thr residues on proteins.</text>
</comment>
<dbReference type="InterPro" id="IPR027005">
    <property type="entry name" value="PMT-like"/>
</dbReference>
<evidence type="ECO:0000256" key="12">
    <source>
        <dbReference type="ARBA" id="ARBA00045085"/>
    </source>
</evidence>
<evidence type="ECO:0000313" key="17">
    <source>
        <dbReference type="Proteomes" id="UP000193719"/>
    </source>
</evidence>
<comment type="caution">
    <text evidence="16">The sequence shown here is derived from an EMBL/GenBank/DDBJ whole genome shotgun (WGS) entry which is preliminary data.</text>
</comment>
<protein>
    <recommendedName>
        <fullName evidence="4 14">Dolichyl-phosphate-mannose--protein mannosyltransferase</fullName>
        <ecNumber evidence="4 14">2.4.1.109</ecNumber>
    </recommendedName>
</protein>
<dbReference type="SMART" id="SM00472">
    <property type="entry name" value="MIR"/>
    <property type="match status" value="2"/>
</dbReference>
<keyword evidence="5 14" id="KW-0328">Glycosyltransferase</keyword>
<dbReference type="OrthoDB" id="5561486at2759"/>
<name>A0A1Y1V5P8_9FUNG</name>
<dbReference type="Pfam" id="PF02366">
    <property type="entry name" value="PMT"/>
    <property type="match status" value="1"/>
</dbReference>
<reference evidence="16 17" key="2">
    <citation type="submission" date="2016-08" db="EMBL/GenBank/DDBJ databases">
        <title>Pervasive Adenine N6-methylation of Active Genes in Fungi.</title>
        <authorList>
            <consortium name="DOE Joint Genome Institute"/>
            <person name="Mondo S.J."/>
            <person name="Dannebaum R.O."/>
            <person name="Kuo R.C."/>
            <person name="Labutti K."/>
            <person name="Haridas S."/>
            <person name="Kuo A."/>
            <person name="Salamov A."/>
            <person name="Ahrendt S.R."/>
            <person name="Lipzen A."/>
            <person name="Sullivan W."/>
            <person name="Andreopoulos W.B."/>
            <person name="Clum A."/>
            <person name="Lindquist E."/>
            <person name="Daum C."/>
            <person name="Ramamoorthy G.K."/>
            <person name="Gryganskyi A."/>
            <person name="Culley D."/>
            <person name="Magnuson J.K."/>
            <person name="James T.Y."/>
            <person name="O'Malley M.A."/>
            <person name="Stajich J.E."/>
            <person name="Spatafora J.W."/>
            <person name="Visel A."/>
            <person name="Grigoriev I.V."/>
        </authorList>
    </citation>
    <scope>NUCLEOTIDE SEQUENCE [LARGE SCALE GENOMIC DNA]</scope>
    <source>
        <strain evidence="17">finn</strain>
    </source>
</reference>
<dbReference type="InterPro" id="IPR003342">
    <property type="entry name" value="ArnT-like_N"/>
</dbReference>
<evidence type="ECO:0000256" key="7">
    <source>
        <dbReference type="ARBA" id="ARBA00022692"/>
    </source>
</evidence>
<keyword evidence="8" id="KW-0677">Repeat</keyword>
<dbReference type="PANTHER" id="PTHR10050:SF46">
    <property type="entry name" value="PROTEIN O-MANNOSYL-TRANSFERASE 2"/>
    <property type="match status" value="1"/>
</dbReference>
<keyword evidence="10 14" id="KW-1133">Transmembrane helix</keyword>
<feature type="domain" description="MIR" evidence="15">
    <location>
        <begin position="346"/>
        <end position="400"/>
    </location>
</feature>
<comment type="similarity">
    <text evidence="3 14">Belongs to the glycosyltransferase 39 family.</text>
</comment>
<keyword evidence="6 14" id="KW-0808">Transferase</keyword>
<comment type="catalytic activity">
    <reaction evidence="12 14">
        <text>a di-trans,poly-cis-dolichyl beta-D-mannosyl phosphate + L-threonyl-[protein] = 3-O-(alpha-D-mannosyl)-L-threonyl-[protein] + a di-trans,poly-cis-dolichyl phosphate + H(+)</text>
        <dbReference type="Rhea" id="RHEA:53396"/>
        <dbReference type="Rhea" id="RHEA-COMP:11060"/>
        <dbReference type="Rhea" id="RHEA-COMP:13547"/>
        <dbReference type="Rhea" id="RHEA-COMP:19498"/>
        <dbReference type="Rhea" id="RHEA-COMP:19501"/>
        <dbReference type="ChEBI" id="CHEBI:15378"/>
        <dbReference type="ChEBI" id="CHEBI:30013"/>
        <dbReference type="ChEBI" id="CHEBI:57683"/>
        <dbReference type="ChEBI" id="CHEBI:58211"/>
        <dbReference type="ChEBI" id="CHEBI:137323"/>
        <dbReference type="EC" id="2.4.1.109"/>
    </reaction>
</comment>
<evidence type="ECO:0000256" key="4">
    <source>
        <dbReference type="ARBA" id="ARBA00012839"/>
    </source>
</evidence>
<feature type="transmembrane region" description="Helical" evidence="14">
    <location>
        <begin position="649"/>
        <end position="670"/>
    </location>
</feature>
<dbReference type="UniPathway" id="UPA00378"/>
<proteinExistence type="inferred from homology"/>
<evidence type="ECO:0000256" key="2">
    <source>
        <dbReference type="ARBA" id="ARBA00004922"/>
    </source>
</evidence>
<dbReference type="AlphaFoldDB" id="A0A1Y1V5P8"/>
<sequence>MKEKKIKTIIISIFLFIISYNIRIYAIGRSKVVVWDESHFALDTSEYVGKRFFFDLHPPLGKQILAFVGYFLKFDVTLYTNFFPFPGGAPYVEGLKYVALRKVCAFFGSLIVPLSYLSAIELKISQKVAILLGILVAIENSLIVISKFILLDAFLLFFNSLTCFCFLKFNNTKKREFSVSWWKWQLLLGISMGGLISIKWTGFQTYALIGLFTLYDLFIYYIKNFKSMRTYIKHWISRIICLIIIPFFIYILLFYIHFQWFTNSGEGDPKMSTAFKSKLKGNTLYGPLDITNSSIVHLKNSRIGGGNLFSTANSKYSNNWVSTYLLDDPGLDWIIKKKQNENIKNDVYFRDGDIVQFVHKESNTYLTTTTYDYCPFTKSMKRVISKDELTDSSFWKIEFVENPSIKNFIQLKQGNFKEIPEVLHPVGTVFRLRNVKFNCLLRSHNVVLPMSLGWKRLETGCDFDNEDNSETLWHIEDNISFYYKSLPYLYKWDIKQSFWRDFLDYHSAMINVNKMMEPFPRATMRLDSHPKTWPFLNGGIRMLNWDDNTVKFYLLGNPFIWWLGTLSIIFVFGASLFKIKAIAKNENSIFSELFVLCGWIINYLPFYIVGRMTYLHHYLVSLYFSILCLVIFIDFYILPLIRIPILKRLFLIVVLITAISISIFFSPFVYGFTGPAINMKNRRWLKTWNIY</sequence>
<dbReference type="Proteomes" id="UP000193719">
    <property type="component" value="Unassembled WGS sequence"/>
</dbReference>
<evidence type="ECO:0000313" key="16">
    <source>
        <dbReference type="EMBL" id="ORX47888.1"/>
    </source>
</evidence>
<dbReference type="InterPro" id="IPR036300">
    <property type="entry name" value="MIR_dom_sf"/>
</dbReference>
<accession>A0A1Y1V5P8</accession>
<dbReference type="InterPro" id="IPR032421">
    <property type="entry name" value="PMT_4TMC"/>
</dbReference>
<dbReference type="SUPFAM" id="SSF82109">
    <property type="entry name" value="MIR domain"/>
    <property type="match status" value="1"/>
</dbReference>